<dbReference type="InterPro" id="IPR048359">
    <property type="entry name" value="EXOC6_Sec15_N"/>
</dbReference>
<keyword evidence="4" id="KW-0175">Coiled coil</keyword>
<dbReference type="Pfam" id="PF20651">
    <property type="entry name" value="EXOC6_Sec15_N"/>
    <property type="match status" value="1"/>
</dbReference>
<dbReference type="InterPro" id="IPR042044">
    <property type="entry name" value="EXOC6PINT-1/Sec15/Tip20_C_dom2"/>
</dbReference>
<dbReference type="Gene3D" id="1.10.357.30">
    <property type="entry name" value="Exocyst complex subunit Sec15 C-terminal domain, N-terminal subdomain"/>
    <property type="match status" value="1"/>
</dbReference>
<evidence type="ECO:0000313" key="8">
    <source>
        <dbReference type="EMBL" id="CAK0784708.1"/>
    </source>
</evidence>
<dbReference type="PANTHER" id="PTHR12702:SF0">
    <property type="entry name" value="EXOCYST COMPLEX COMPONENT 6"/>
    <property type="match status" value="1"/>
</dbReference>
<evidence type="ECO:0000313" key="9">
    <source>
        <dbReference type="Proteomes" id="UP001314263"/>
    </source>
</evidence>
<dbReference type="GO" id="GO:0000145">
    <property type="term" value="C:exocyst"/>
    <property type="evidence" value="ECO:0007669"/>
    <property type="project" value="TreeGrafter"/>
</dbReference>
<dbReference type="InterPro" id="IPR046361">
    <property type="entry name" value="EXOC6/Sec15_C"/>
</dbReference>
<dbReference type="Pfam" id="PF04091">
    <property type="entry name" value="Sec15_C"/>
    <property type="match status" value="1"/>
</dbReference>
<dbReference type="EMBL" id="CAUYUE010000011">
    <property type="protein sequence ID" value="CAK0784708.1"/>
    <property type="molecule type" value="Genomic_DNA"/>
</dbReference>
<dbReference type="PANTHER" id="PTHR12702">
    <property type="entry name" value="SEC15"/>
    <property type="match status" value="1"/>
</dbReference>
<keyword evidence="9" id="KW-1185">Reference proteome</keyword>
<dbReference type="GO" id="GO:0006893">
    <property type="term" value="P:Golgi to plasma membrane transport"/>
    <property type="evidence" value="ECO:0007669"/>
    <property type="project" value="TreeGrafter"/>
</dbReference>
<dbReference type="Gene3D" id="1.20.58.670">
    <property type="entry name" value="Dsl1p vesicle tethering complex, Tip20p subunit, domain D"/>
    <property type="match status" value="1"/>
</dbReference>
<proteinExistence type="inferred from homology"/>
<feature type="region of interest" description="Disordered" evidence="5">
    <location>
        <begin position="46"/>
        <end position="103"/>
    </location>
</feature>
<feature type="compositionally biased region" description="Basic and acidic residues" evidence="5">
    <location>
        <begin position="712"/>
        <end position="725"/>
    </location>
</feature>
<keyword evidence="3" id="KW-0268">Exocytosis</keyword>
<comment type="caution">
    <text evidence="8">The sequence shown here is derived from an EMBL/GenBank/DDBJ whole genome shotgun (WGS) entry which is preliminary data.</text>
</comment>
<dbReference type="InterPro" id="IPR007225">
    <property type="entry name" value="EXOC6/Sec15"/>
</dbReference>
<name>A0AAV1IFN9_9CHLO</name>
<evidence type="ECO:0000256" key="5">
    <source>
        <dbReference type="SAM" id="MobiDB-lite"/>
    </source>
</evidence>
<evidence type="ECO:0000256" key="2">
    <source>
        <dbReference type="ARBA" id="ARBA00022448"/>
    </source>
</evidence>
<feature type="compositionally biased region" description="Acidic residues" evidence="5">
    <location>
        <begin position="67"/>
        <end position="85"/>
    </location>
</feature>
<feature type="domain" description="Exocyst complex component EXOC6/Sec15 N-terminal" evidence="7">
    <location>
        <begin position="112"/>
        <end position="227"/>
    </location>
</feature>
<keyword evidence="2" id="KW-0813">Transport</keyword>
<dbReference type="AlphaFoldDB" id="A0AAV1IFN9"/>
<protein>
    <recommendedName>
        <fullName evidence="10">Exocyst complex component</fullName>
    </recommendedName>
</protein>
<evidence type="ECO:0008006" key="10">
    <source>
        <dbReference type="Google" id="ProtNLM"/>
    </source>
</evidence>
<dbReference type="Proteomes" id="UP001314263">
    <property type="component" value="Unassembled WGS sequence"/>
</dbReference>
<dbReference type="InterPro" id="IPR042045">
    <property type="entry name" value="EXOC6/Sec15_C_dom1"/>
</dbReference>
<evidence type="ECO:0000259" key="7">
    <source>
        <dbReference type="Pfam" id="PF20651"/>
    </source>
</evidence>
<gene>
    <name evidence="8" type="ORF">CVIRNUC_007912</name>
</gene>
<organism evidence="8 9">
    <name type="scientific">Coccomyxa viridis</name>
    <dbReference type="NCBI Taxonomy" id="1274662"/>
    <lineage>
        <taxon>Eukaryota</taxon>
        <taxon>Viridiplantae</taxon>
        <taxon>Chlorophyta</taxon>
        <taxon>core chlorophytes</taxon>
        <taxon>Trebouxiophyceae</taxon>
        <taxon>Trebouxiophyceae incertae sedis</taxon>
        <taxon>Coccomyxaceae</taxon>
        <taxon>Coccomyxa</taxon>
    </lineage>
</organism>
<feature type="domain" description="Exocyst complex subunit EXOC6/Sec15 C-terminal" evidence="6">
    <location>
        <begin position="611"/>
        <end position="919"/>
    </location>
</feature>
<evidence type="ECO:0000259" key="6">
    <source>
        <dbReference type="Pfam" id="PF04091"/>
    </source>
</evidence>
<feature type="region of interest" description="Disordered" evidence="5">
    <location>
        <begin position="712"/>
        <end position="739"/>
    </location>
</feature>
<dbReference type="GO" id="GO:0016020">
    <property type="term" value="C:membrane"/>
    <property type="evidence" value="ECO:0007669"/>
    <property type="project" value="TreeGrafter"/>
</dbReference>
<evidence type="ECO:0000256" key="3">
    <source>
        <dbReference type="ARBA" id="ARBA00022483"/>
    </source>
</evidence>
<reference evidence="8 9" key="1">
    <citation type="submission" date="2023-10" db="EMBL/GenBank/DDBJ databases">
        <authorList>
            <person name="Maclean D."/>
            <person name="Macfadyen A."/>
        </authorList>
    </citation>
    <scope>NUCLEOTIDE SEQUENCE [LARGE SCALE GENOMIC DNA]</scope>
</reference>
<evidence type="ECO:0000256" key="4">
    <source>
        <dbReference type="ARBA" id="ARBA00023054"/>
    </source>
</evidence>
<comment type="similarity">
    <text evidence="1">Belongs to the SEC15 family.</text>
</comment>
<sequence>MGTPKALSADADDLGSLSIREVVESALEQEDIMPVVRLVFDAAGSAGAAAQNGKEAGDQADSGSEGDKDEGDSEGSDAEDNDGDEDLRPRRRRKRSSRDARESRVQAVLQMLQRVSEEQVEEIGQVCRANVDEIASSMQHLDAMQASVEALRGRMAQAHGDHQEAGQSLIKLLEMLQEATRVQAAIKESRKAVEVAIRLLQMTAAAGHFLQENHLYKSFRLLQRVKEGLLAIREEEGPQGRLHMSSTRSSLPTAISAKSPSAMAREPGTPGDKAAAAGQAVSLGNLQIFLRERVADLTRALEVKASTDFHDWLVSARAEARAVGLRVLRRAAAERAREEAAAKERRLVSMQLQHAGDGAQSSRPEPRKEMLNEGDKLKLDLKANPAAAEILAQSVEDTYQSLLGSINMTLLLRCTQVHDCLGKLPDFQESYQRNRRLQLNSDLAPPANFLEGYRDFIAQLTGFFIIEDCVQRRCPDLCVGAQADAGWETAVAVLKTVLNIAVDTVSSPSVMLRLKDFVLLVCSALGVCGYHVVPVQEILMAGRTKHQELLCNTLSSRLQAQVAPPADPEKAAAWASHESLLLRIEVRDQALAKELGGLGLPLSMRSGNLPDLPFDTPFSGVVPFLARLARGFVDDCASYLAGLVSTAEVLPVVRQQRDKMLTRVVIGALQQSLDALGVKDFSKAMQAVTDAWALGATMPALDEYTVLRVRGGEVRERSHPRSPRKDQHRAHALNAGPPSSGVTALAAAWQLMQENAEKMVVKVLAGQAGSILSQARAAAWLPELPPKGNAPVSPYISEILEYLENAFSTGARMMPAECHHTVSQAVMVFIGDAVLDLLLDSSIPAYNLYALFRLSSDLAKLKAFAAASGIPHMTEGLEEAETFCKMMVTNTIEDLLEPSKRMQLPCSFNYKRLAMILAKYREVGDKASYIGSHSVMKSKQPESFVKKRQLDRVIKGIRGLAEYARSS</sequence>
<accession>A0AAV1IFN9</accession>
<dbReference type="GO" id="GO:0090522">
    <property type="term" value="P:vesicle tethering involved in exocytosis"/>
    <property type="evidence" value="ECO:0007669"/>
    <property type="project" value="InterPro"/>
</dbReference>
<dbReference type="GO" id="GO:0006886">
    <property type="term" value="P:intracellular protein transport"/>
    <property type="evidence" value="ECO:0007669"/>
    <property type="project" value="InterPro"/>
</dbReference>
<evidence type="ECO:0000256" key="1">
    <source>
        <dbReference type="ARBA" id="ARBA00007944"/>
    </source>
</evidence>